<evidence type="ECO:0000256" key="10">
    <source>
        <dbReference type="ARBA" id="ARBA00023136"/>
    </source>
</evidence>
<reference evidence="13 14" key="1">
    <citation type="submission" date="2018-04" db="EMBL/GenBank/DDBJ databases">
        <title>The genome of golden apple snail Pomacea canaliculata provides insight into stress tolerance and invasive adaptation.</title>
        <authorList>
            <person name="Liu C."/>
            <person name="Liu B."/>
            <person name="Ren Y."/>
            <person name="Zhang Y."/>
            <person name="Wang H."/>
            <person name="Li S."/>
            <person name="Jiang F."/>
            <person name="Yin L."/>
            <person name="Zhang G."/>
            <person name="Qian W."/>
            <person name="Fan W."/>
        </authorList>
    </citation>
    <scope>NUCLEOTIDE SEQUENCE [LARGE SCALE GENOMIC DNA]</scope>
    <source>
        <strain evidence="13">SZHN2017</strain>
        <tissue evidence="13">Muscle</tissue>
    </source>
</reference>
<keyword evidence="14" id="KW-1185">Reference proteome</keyword>
<keyword evidence="5" id="KW-0813">Transport</keyword>
<evidence type="ECO:0000313" key="13">
    <source>
        <dbReference type="EMBL" id="PVD23401.1"/>
    </source>
</evidence>
<evidence type="ECO:0000256" key="5">
    <source>
        <dbReference type="ARBA" id="ARBA00022448"/>
    </source>
</evidence>
<name>A0A2T7NQF4_POMCA</name>
<keyword evidence="9" id="KW-0496">Mitochondrion</keyword>
<accession>A0A2T7NQF4</accession>
<dbReference type="AlphaFoldDB" id="A0A2T7NQF4"/>
<sequence length="126" mass="14411">MASPVIYTPITRAQLGWFTHQNKKCGEQEMDYYRCASRVGQVRAMVDCVQEYEDFNECVFHNKQFARYCAMQEERKKQGRPSKPVPHPDSFICLLMLAAAFTLQDDTCVCKLQSADHQQVALGAGR</sequence>
<evidence type="ECO:0000256" key="12">
    <source>
        <dbReference type="PIRSR" id="PIRSR619342-50"/>
    </source>
</evidence>
<feature type="disulfide bond" evidence="12">
    <location>
        <begin position="25"/>
        <end position="58"/>
    </location>
</feature>
<evidence type="ECO:0000256" key="7">
    <source>
        <dbReference type="ARBA" id="ARBA00022792"/>
    </source>
</evidence>
<dbReference type="InterPro" id="IPR019342">
    <property type="entry name" value="NADH_UbQ_OxRdtase_FeS-su5"/>
</dbReference>
<feature type="disulfide bond" evidence="12">
    <location>
        <begin position="35"/>
        <end position="48"/>
    </location>
</feature>
<keyword evidence="10" id="KW-0472">Membrane</keyword>
<evidence type="ECO:0000256" key="9">
    <source>
        <dbReference type="ARBA" id="ARBA00023128"/>
    </source>
</evidence>
<comment type="subcellular location">
    <subcellularLocation>
        <location evidence="3">Mitochondrion inner membrane</location>
        <topology evidence="3">Peripheral membrane protein</topology>
    </subcellularLocation>
    <subcellularLocation>
        <location evidence="2">Mitochondrion intermembrane space</location>
    </subcellularLocation>
</comment>
<evidence type="ECO:0000256" key="11">
    <source>
        <dbReference type="ARBA" id="ARBA00023157"/>
    </source>
</evidence>
<evidence type="ECO:0000256" key="4">
    <source>
        <dbReference type="ARBA" id="ARBA00007372"/>
    </source>
</evidence>
<comment type="caution">
    <text evidence="13">The sequence shown here is derived from an EMBL/GenBank/DDBJ whole genome shotgun (WGS) entry which is preliminary data.</text>
</comment>
<organism evidence="13 14">
    <name type="scientific">Pomacea canaliculata</name>
    <name type="common">Golden apple snail</name>
    <dbReference type="NCBI Taxonomy" id="400727"/>
    <lineage>
        <taxon>Eukaryota</taxon>
        <taxon>Metazoa</taxon>
        <taxon>Spiralia</taxon>
        <taxon>Lophotrochozoa</taxon>
        <taxon>Mollusca</taxon>
        <taxon>Gastropoda</taxon>
        <taxon>Caenogastropoda</taxon>
        <taxon>Architaenioglossa</taxon>
        <taxon>Ampullarioidea</taxon>
        <taxon>Ampullariidae</taxon>
        <taxon>Pomacea</taxon>
    </lineage>
</organism>
<dbReference type="GO" id="GO:0005743">
    <property type="term" value="C:mitochondrial inner membrane"/>
    <property type="evidence" value="ECO:0007669"/>
    <property type="project" value="UniProtKB-SubCell"/>
</dbReference>
<keyword evidence="8" id="KW-0249">Electron transport</keyword>
<dbReference type="GO" id="GO:0005758">
    <property type="term" value="C:mitochondrial intermembrane space"/>
    <property type="evidence" value="ECO:0007669"/>
    <property type="project" value="UniProtKB-SubCell"/>
</dbReference>
<evidence type="ECO:0000256" key="6">
    <source>
        <dbReference type="ARBA" id="ARBA00022660"/>
    </source>
</evidence>
<dbReference type="Pfam" id="PF10200">
    <property type="entry name" value="Ndufs5"/>
    <property type="match status" value="1"/>
</dbReference>
<keyword evidence="6" id="KW-0679">Respiratory chain</keyword>
<dbReference type="Proteomes" id="UP000245119">
    <property type="component" value="Linkage Group LG10"/>
</dbReference>
<gene>
    <name evidence="13" type="ORF">C0Q70_16670</name>
</gene>
<protein>
    <submittedName>
        <fullName evidence="13">Uncharacterized protein</fullName>
    </submittedName>
</protein>
<dbReference type="EMBL" id="PZQS01000010">
    <property type="protein sequence ID" value="PVD23401.1"/>
    <property type="molecule type" value="Genomic_DNA"/>
</dbReference>
<keyword evidence="7" id="KW-0999">Mitochondrion inner membrane</keyword>
<evidence type="ECO:0000256" key="2">
    <source>
        <dbReference type="ARBA" id="ARBA00004569"/>
    </source>
</evidence>
<comment type="similarity">
    <text evidence="4">Belongs to the complex I NDUFS5 subunit family.</text>
</comment>
<dbReference type="PANTHER" id="PTHR21268:SF2">
    <property type="entry name" value="NADH DEHYDROGENASE [UBIQUINONE] IRON-SULFUR PROTEIN 5"/>
    <property type="match status" value="1"/>
</dbReference>
<evidence type="ECO:0000256" key="1">
    <source>
        <dbReference type="ARBA" id="ARBA00003195"/>
    </source>
</evidence>
<keyword evidence="11 12" id="KW-1015">Disulfide bond</keyword>
<dbReference type="PANTHER" id="PTHR21268">
    <property type="entry name" value="NADH DEHYDROGENASE [UBIQUINONE] IRON-SULFUR PROTEIN 5"/>
    <property type="match status" value="1"/>
</dbReference>
<evidence type="ECO:0000256" key="8">
    <source>
        <dbReference type="ARBA" id="ARBA00022982"/>
    </source>
</evidence>
<proteinExistence type="inferred from homology"/>
<evidence type="ECO:0000256" key="3">
    <source>
        <dbReference type="ARBA" id="ARBA00004637"/>
    </source>
</evidence>
<comment type="function">
    <text evidence="1">Accessory subunit of the mitochondrial membrane respiratory chain NADH dehydrogenase (Complex I), that is believed not to be involved in catalysis. Complex I functions in the transfer of electrons from NADH to the respiratory chain. The immediate electron acceptor for the enzyme is believed to be ubiquinone.</text>
</comment>
<evidence type="ECO:0000313" key="14">
    <source>
        <dbReference type="Proteomes" id="UP000245119"/>
    </source>
</evidence>